<dbReference type="EMBL" id="KB527912">
    <property type="protein sequence ID" value="EMP35673.1"/>
    <property type="molecule type" value="Genomic_DNA"/>
</dbReference>
<sequence length="159" mass="17849">MEEDFGAEEEEEETVQQAIGESVLPCSQDLFIILEPIPSPTLKLEKASLRLLQSNGNVKEHKLQGRFMQGHKEEKRRSLALVSSVCSCLNFCQPYKLLLRKVTPNIGEWVLLHPDPSFAEKRSPAAMEKGIRFVQEANNLPPAPSGKPLNCTHRVICNK</sequence>
<organism evidence="1 2">
    <name type="scientific">Chelonia mydas</name>
    <name type="common">Green sea-turtle</name>
    <name type="synonym">Chelonia agassizi</name>
    <dbReference type="NCBI Taxonomy" id="8469"/>
    <lineage>
        <taxon>Eukaryota</taxon>
        <taxon>Metazoa</taxon>
        <taxon>Chordata</taxon>
        <taxon>Craniata</taxon>
        <taxon>Vertebrata</taxon>
        <taxon>Euteleostomi</taxon>
        <taxon>Archelosauria</taxon>
        <taxon>Testudinata</taxon>
        <taxon>Testudines</taxon>
        <taxon>Cryptodira</taxon>
        <taxon>Durocryptodira</taxon>
        <taxon>Americhelydia</taxon>
        <taxon>Chelonioidea</taxon>
        <taxon>Cheloniidae</taxon>
        <taxon>Chelonia</taxon>
    </lineage>
</organism>
<reference evidence="2" key="1">
    <citation type="journal article" date="2013" name="Nat. Genet.">
        <title>The draft genomes of soft-shell turtle and green sea turtle yield insights into the development and evolution of the turtle-specific body plan.</title>
        <authorList>
            <person name="Wang Z."/>
            <person name="Pascual-Anaya J."/>
            <person name="Zadissa A."/>
            <person name="Li W."/>
            <person name="Niimura Y."/>
            <person name="Huang Z."/>
            <person name="Li C."/>
            <person name="White S."/>
            <person name="Xiong Z."/>
            <person name="Fang D."/>
            <person name="Wang B."/>
            <person name="Ming Y."/>
            <person name="Chen Y."/>
            <person name="Zheng Y."/>
            <person name="Kuraku S."/>
            <person name="Pignatelli M."/>
            <person name="Herrero J."/>
            <person name="Beal K."/>
            <person name="Nozawa M."/>
            <person name="Li Q."/>
            <person name="Wang J."/>
            <person name="Zhang H."/>
            <person name="Yu L."/>
            <person name="Shigenobu S."/>
            <person name="Wang J."/>
            <person name="Liu J."/>
            <person name="Flicek P."/>
            <person name="Searle S."/>
            <person name="Wang J."/>
            <person name="Kuratani S."/>
            <person name="Yin Y."/>
            <person name="Aken B."/>
            <person name="Zhang G."/>
            <person name="Irie N."/>
        </authorList>
    </citation>
    <scope>NUCLEOTIDE SEQUENCE [LARGE SCALE GENOMIC DNA]</scope>
</reference>
<accession>M7BUA5</accession>
<gene>
    <name evidence="1" type="ORF">UY3_07159</name>
</gene>
<evidence type="ECO:0000313" key="1">
    <source>
        <dbReference type="EMBL" id="EMP35673.1"/>
    </source>
</evidence>
<evidence type="ECO:0000313" key="2">
    <source>
        <dbReference type="Proteomes" id="UP000031443"/>
    </source>
</evidence>
<dbReference type="AlphaFoldDB" id="M7BUA5"/>
<dbReference type="Proteomes" id="UP000031443">
    <property type="component" value="Unassembled WGS sequence"/>
</dbReference>
<protein>
    <submittedName>
        <fullName evidence="1">Uncharacterized protein</fullName>
    </submittedName>
</protein>
<keyword evidence="2" id="KW-1185">Reference proteome</keyword>
<proteinExistence type="predicted"/>
<name>M7BUA5_CHEMY</name>